<evidence type="ECO:0000256" key="4">
    <source>
        <dbReference type="SAM" id="MobiDB-lite"/>
    </source>
</evidence>
<dbReference type="InterPro" id="IPR002110">
    <property type="entry name" value="Ankyrin_rpt"/>
</dbReference>
<gene>
    <name evidence="5" type="ORF">Dda_9438</name>
</gene>
<proteinExistence type="predicted"/>
<keyword evidence="1" id="KW-0677">Repeat</keyword>
<feature type="repeat" description="ANK" evidence="3">
    <location>
        <begin position="317"/>
        <end position="349"/>
    </location>
</feature>
<dbReference type="PROSITE" id="PS50297">
    <property type="entry name" value="ANK_REP_REGION"/>
    <property type="match status" value="6"/>
</dbReference>
<feature type="repeat" description="ANK" evidence="3">
    <location>
        <begin position="449"/>
        <end position="481"/>
    </location>
</feature>
<dbReference type="PROSITE" id="PS50088">
    <property type="entry name" value="ANK_REPEAT"/>
    <property type="match status" value="6"/>
</dbReference>
<feature type="compositionally biased region" description="Polar residues" evidence="4">
    <location>
        <begin position="780"/>
        <end position="795"/>
    </location>
</feature>
<organism evidence="5 6">
    <name type="scientific">Drechslerella dactyloides</name>
    <name type="common">Nematode-trapping fungus</name>
    <name type="synonym">Arthrobotrys dactyloides</name>
    <dbReference type="NCBI Taxonomy" id="74499"/>
    <lineage>
        <taxon>Eukaryota</taxon>
        <taxon>Fungi</taxon>
        <taxon>Dikarya</taxon>
        <taxon>Ascomycota</taxon>
        <taxon>Pezizomycotina</taxon>
        <taxon>Orbiliomycetes</taxon>
        <taxon>Orbiliales</taxon>
        <taxon>Orbiliaceae</taxon>
        <taxon>Drechslerella</taxon>
    </lineage>
</organism>
<keyword evidence="6" id="KW-1185">Reference proteome</keyword>
<name>A0AAD6IP97_DREDA</name>
<dbReference type="Pfam" id="PF12796">
    <property type="entry name" value="Ank_2"/>
    <property type="match status" value="4"/>
</dbReference>
<dbReference type="InterPro" id="IPR036770">
    <property type="entry name" value="Ankyrin_rpt-contain_sf"/>
</dbReference>
<feature type="region of interest" description="Disordered" evidence="4">
    <location>
        <begin position="692"/>
        <end position="801"/>
    </location>
</feature>
<feature type="repeat" description="ANK" evidence="3">
    <location>
        <begin position="586"/>
        <end position="618"/>
    </location>
</feature>
<evidence type="ECO:0000313" key="5">
    <source>
        <dbReference type="EMBL" id="KAJ6255828.1"/>
    </source>
</evidence>
<sequence length="1001" mass="110091">MSAETYRSSATTIAANYVHETQEPDSPTIPAIAMANPKFLGSTSYTLGIVTQGLDNPSSSSNNGIGLPTLHTDRGHTHGSSSASTSQSARRASSTRTPSSALTASPNPFIMRDLPDSLRDLVLDQGLVVRLNDDTRIEMAADDVQAAKDILNAWNIYEGNLGGGISHGKAYLCMLSSKLPKERLAEIWDSCQTIVDPPMPLRMNHSLFPEEFIVAIHLIQRESQVDMHSLQHILTAKSPLTSQHKSVTSKILINGISVPCPSDVQGILRLFGVREGIMPQQFVLDRCLYIAASKGHRAPVITFLDWRADIDALNTTCSRRALHAACENGHEDVVRILLQRGASVTVKDEDGKTPLHLAAADGGEGIARMLIQSGADLYAADEESDLPLHLAAEYGCSNVVTLFLRARMKVDIPGAGKRSALMRAVANGHKSTARCLLDEGANVNLRDEIGWTALHCAVRNGNDTLTRMLLEEGANIHEVTLEQQNVLCLAVQYDLKALVRFLIENGAAINGYGANGMAPIHIAAMMGKEKILSILLELGASVNNYTKGSAINSQTALMVAIIQQHEVIVRILLNHPGIDLEAEDRNRSTALHYAVQKGNIFILKMLLEKNPRLEDMNIDGKAPIDFAKDKDIKDLLKAAVRRFGSNAADLDIPYTQQKRIASGVTPGPVGLAFPGPYGNAFAPTTGSFGAPVSKPTLAPGLEAPATDPYRPGPWSPSGSQSQPGGMPRQRSFGHLQPSDPLALDWPSKEKLESPVLPTPPDLGNTTTPTTHGRKEGKSRANLSMSSSPPKTNPYNNHRKARKNGEVDDLYYYLDYDRRASPQSDPNRTIPELESTLEADEQDRIFQKLNDLLSYGMFNFFAKHQFPIPIDPGKRRVRKPSDREWHEWLELAIALCEKRMIPKTLLHNERIKEFVTILQNSGEIRHVVAHPSRPLKSDMGVFQLISAGIHVAQIIKDWDGMEEMLKIKENTENIIAKRRRRRESIKKHVRFLEQYAESEGLD</sequence>
<dbReference type="Gene3D" id="1.10.238.10">
    <property type="entry name" value="EF-hand"/>
    <property type="match status" value="1"/>
</dbReference>
<feature type="repeat" description="ANK" evidence="3">
    <location>
        <begin position="416"/>
        <end position="448"/>
    </location>
</feature>
<feature type="compositionally biased region" description="Low complexity" evidence="4">
    <location>
        <begin position="715"/>
        <end position="725"/>
    </location>
</feature>
<comment type="caution">
    <text evidence="5">The sequence shown here is derived from an EMBL/GenBank/DDBJ whole genome shotgun (WGS) entry which is preliminary data.</text>
</comment>
<dbReference type="Gene3D" id="1.25.40.20">
    <property type="entry name" value="Ankyrin repeat-containing domain"/>
    <property type="match status" value="4"/>
</dbReference>
<feature type="repeat" description="ANK" evidence="3">
    <location>
        <begin position="350"/>
        <end position="382"/>
    </location>
</feature>
<evidence type="ECO:0000256" key="1">
    <source>
        <dbReference type="ARBA" id="ARBA00022737"/>
    </source>
</evidence>
<feature type="repeat" description="ANK" evidence="3">
    <location>
        <begin position="515"/>
        <end position="547"/>
    </location>
</feature>
<dbReference type="PRINTS" id="PR01415">
    <property type="entry name" value="ANKYRIN"/>
</dbReference>
<dbReference type="EMBL" id="JAQGDS010000019">
    <property type="protein sequence ID" value="KAJ6255828.1"/>
    <property type="molecule type" value="Genomic_DNA"/>
</dbReference>
<dbReference type="AlphaFoldDB" id="A0AAD6IP97"/>
<evidence type="ECO:0000256" key="3">
    <source>
        <dbReference type="PROSITE-ProRule" id="PRU00023"/>
    </source>
</evidence>
<accession>A0AAD6IP97</accession>
<dbReference type="PANTHER" id="PTHR24123">
    <property type="entry name" value="ANKYRIN REPEAT-CONTAINING"/>
    <property type="match status" value="1"/>
</dbReference>
<dbReference type="PANTHER" id="PTHR24123:SF33">
    <property type="entry name" value="PROTEIN HOS4"/>
    <property type="match status" value="1"/>
</dbReference>
<dbReference type="SUPFAM" id="SSF48403">
    <property type="entry name" value="Ankyrin repeat"/>
    <property type="match status" value="1"/>
</dbReference>
<evidence type="ECO:0000313" key="6">
    <source>
        <dbReference type="Proteomes" id="UP001221413"/>
    </source>
</evidence>
<dbReference type="Proteomes" id="UP001221413">
    <property type="component" value="Unassembled WGS sequence"/>
</dbReference>
<reference evidence="5" key="1">
    <citation type="submission" date="2023-01" db="EMBL/GenBank/DDBJ databases">
        <title>The chitinases involved in constricting ring structure development in the nematode-trapping fungus Drechslerella dactyloides.</title>
        <authorList>
            <person name="Wang R."/>
            <person name="Zhang L."/>
            <person name="Tang P."/>
            <person name="Li S."/>
            <person name="Liang L."/>
        </authorList>
    </citation>
    <scope>NUCLEOTIDE SEQUENCE</scope>
    <source>
        <strain evidence="5">YMF1.00031</strain>
    </source>
</reference>
<evidence type="ECO:0000256" key="2">
    <source>
        <dbReference type="ARBA" id="ARBA00023043"/>
    </source>
</evidence>
<feature type="compositionally biased region" description="Low complexity" evidence="4">
    <location>
        <begin position="80"/>
        <end position="105"/>
    </location>
</feature>
<feature type="region of interest" description="Disordered" evidence="4">
    <location>
        <begin position="57"/>
        <end position="108"/>
    </location>
</feature>
<dbReference type="InterPro" id="IPR051165">
    <property type="entry name" value="Multifunctional_ANK_Repeat"/>
</dbReference>
<protein>
    <submittedName>
        <fullName evidence="5">Ankyrin-3</fullName>
    </submittedName>
</protein>
<keyword evidence="2 3" id="KW-0040">ANK repeat</keyword>
<dbReference type="SMART" id="SM00248">
    <property type="entry name" value="ANK"/>
    <property type="match status" value="10"/>
</dbReference>